<evidence type="ECO:0000313" key="1">
    <source>
        <dbReference type="EMBL" id="PZD56572.1"/>
    </source>
</evidence>
<organism evidence="1 2">
    <name type="scientific">Streptococcus salivarius</name>
    <dbReference type="NCBI Taxonomy" id="1304"/>
    <lineage>
        <taxon>Bacteria</taxon>
        <taxon>Bacillati</taxon>
        <taxon>Bacillota</taxon>
        <taxon>Bacilli</taxon>
        <taxon>Lactobacillales</taxon>
        <taxon>Streptococcaceae</taxon>
        <taxon>Streptococcus</taxon>
    </lineage>
</organism>
<sequence>MQLIRQAMNKQLLPFESKNGNYEGEATQVLVLLSNYYADKKLFDENTDEYGNILILKDSSIISKLSAIPDLLKRGSSR</sequence>
<dbReference type="EMBL" id="NSIW01000007">
    <property type="protein sequence ID" value="PZD56572.1"/>
    <property type="molecule type" value="Genomic_DNA"/>
</dbReference>
<name>A0A1V0H7C9_STRSL</name>
<evidence type="ECO:0008006" key="3">
    <source>
        <dbReference type="Google" id="ProtNLM"/>
    </source>
</evidence>
<accession>A0A1V0H7C9</accession>
<evidence type="ECO:0000313" key="2">
    <source>
        <dbReference type="Proteomes" id="UP000248776"/>
    </source>
</evidence>
<comment type="caution">
    <text evidence="1">The sequence shown here is derived from an EMBL/GenBank/DDBJ whole genome shotgun (WGS) entry which is preliminary data.</text>
</comment>
<proteinExistence type="predicted"/>
<dbReference type="Proteomes" id="UP000248776">
    <property type="component" value="Unassembled WGS sequence"/>
</dbReference>
<reference evidence="1 2" key="1">
    <citation type="submission" date="2017-08" db="EMBL/GenBank/DDBJ databases">
        <title>Streptococcus salivarius strain HS0302 Genome.</title>
        <authorList>
            <person name="Smith J."/>
            <person name="Deng P."/>
            <person name="Geng M."/>
        </authorList>
    </citation>
    <scope>NUCLEOTIDE SEQUENCE [LARGE SCALE GENOMIC DNA]</scope>
    <source>
        <strain evidence="1 2">HS0302</strain>
    </source>
</reference>
<dbReference type="AlphaFoldDB" id="A0A1V0H7C9"/>
<protein>
    <recommendedName>
        <fullName evidence="3">Lipid kinase</fullName>
    </recommendedName>
</protein>
<gene>
    <name evidence="1" type="ORF">CKU37_04680</name>
</gene>